<comment type="caution">
    <text evidence="2">The sequence shown here is derived from an EMBL/GenBank/DDBJ whole genome shotgun (WGS) entry which is preliminary data.</text>
</comment>
<dbReference type="Proteomes" id="UP000694044">
    <property type="component" value="Unassembled WGS sequence"/>
</dbReference>
<feature type="region of interest" description="Disordered" evidence="1">
    <location>
        <begin position="1"/>
        <end position="21"/>
    </location>
</feature>
<name>A0A8T1VMD5_9STRA</name>
<sequence>MRESAPELAMVADEHENDVDDLHKQQTRIAQTSAMNRSAGVASSAAASAAQVNFGISGATNRGFGYSGAPTSSAASHARNNATQFGFSGVNVDEYAESAHHSTSEARDHFSFRRLESAEDKSNSRALHYGVSTGLSAYESSQGSSTDLSATAAEQRRQLTTQLSSSFDFEAEFEAEHIEDMRQGQIGYPRGQPRSVSFLQSQRYPDAELHAETQSVRL</sequence>
<organism evidence="2 3">
    <name type="scientific">Phytophthora pseudosyringae</name>
    <dbReference type="NCBI Taxonomy" id="221518"/>
    <lineage>
        <taxon>Eukaryota</taxon>
        <taxon>Sar</taxon>
        <taxon>Stramenopiles</taxon>
        <taxon>Oomycota</taxon>
        <taxon>Peronosporomycetes</taxon>
        <taxon>Peronosporales</taxon>
        <taxon>Peronosporaceae</taxon>
        <taxon>Phytophthora</taxon>
    </lineage>
</organism>
<reference evidence="2" key="1">
    <citation type="submission" date="2021-02" db="EMBL/GenBank/DDBJ databases">
        <authorList>
            <person name="Palmer J.M."/>
        </authorList>
    </citation>
    <scope>NUCLEOTIDE SEQUENCE</scope>
    <source>
        <strain evidence="2">SCRP734</strain>
    </source>
</reference>
<keyword evidence="3" id="KW-1185">Reference proteome</keyword>
<dbReference type="OrthoDB" id="160248at2759"/>
<accession>A0A8T1VMD5</accession>
<evidence type="ECO:0000313" key="3">
    <source>
        <dbReference type="Proteomes" id="UP000694044"/>
    </source>
</evidence>
<dbReference type="AlphaFoldDB" id="A0A8T1VMD5"/>
<proteinExistence type="predicted"/>
<evidence type="ECO:0000256" key="1">
    <source>
        <dbReference type="SAM" id="MobiDB-lite"/>
    </source>
</evidence>
<evidence type="ECO:0000313" key="2">
    <source>
        <dbReference type="EMBL" id="KAG7382452.1"/>
    </source>
</evidence>
<gene>
    <name evidence="2" type="primary">GSL2_3</name>
    <name evidence="2" type="ORF">PHYPSEUDO_004839</name>
</gene>
<protein>
    <submittedName>
        <fullName evidence="2">1,3-beta-glucan synthase component</fullName>
    </submittedName>
</protein>
<dbReference type="EMBL" id="JAGDFM010000207">
    <property type="protein sequence ID" value="KAG7382452.1"/>
    <property type="molecule type" value="Genomic_DNA"/>
</dbReference>